<proteinExistence type="predicted"/>
<reference evidence="2" key="2">
    <citation type="submission" date="2014-03" db="EMBL/GenBank/DDBJ databases">
        <authorList>
            <person name="Gozdek A."/>
            <person name="Dabrowski K."/>
            <person name="Lobocka M."/>
        </authorList>
    </citation>
    <scope>NUCLEOTIDE SEQUENCE</scope>
</reference>
<dbReference type="KEGG" id="vg:54970410"/>
<evidence type="ECO:0000313" key="2">
    <source>
        <dbReference type="EMBL" id="AFN37838.1"/>
    </source>
</evidence>
<sequence length="60" mass="7029">MLKMNTRRVNRALNEAVRLLDEQIADTQKTMQELNKQLEKQIKAKQELMVLVDVMNGDDE</sequence>
<evidence type="ECO:0000313" key="4">
    <source>
        <dbReference type="Proteomes" id="UP000224890"/>
    </source>
</evidence>
<protein>
    <submittedName>
        <fullName evidence="2">TreS</fullName>
    </submittedName>
</protein>
<dbReference type="EMBL" id="JX080300">
    <property type="protein sequence ID" value="AFN37838.1"/>
    <property type="molecule type" value="Genomic_DNA"/>
</dbReference>
<dbReference type="GeneID" id="54970410"/>
<dbReference type="RefSeq" id="YP_009780493.1">
    <property type="nucleotide sequence ID" value="NC_047722.1"/>
</dbReference>
<dbReference type="RefSeq" id="YP_009780704.1">
    <property type="nucleotide sequence ID" value="NC_047722.1"/>
</dbReference>
<name>I6WIX3_9CAUD</name>
<dbReference type="Proteomes" id="UP000224890">
    <property type="component" value="Segment"/>
</dbReference>
<feature type="coiled-coil region" evidence="1">
    <location>
        <begin position="10"/>
        <end position="51"/>
    </location>
</feature>
<gene>
    <name evidence="2" type="primary">treS</name>
    <name evidence="2" type="ORF">phi_Staph1N_ORF200</name>
    <name evidence="3" type="ORF">phi_Staph_1N_treS</name>
</gene>
<keyword evidence="1" id="KW-0175">Coiled coil</keyword>
<accession>I6WIX3</accession>
<evidence type="ECO:0000313" key="3">
    <source>
        <dbReference type="EMBL" id="AHL83197.1"/>
    </source>
</evidence>
<reference evidence="2 4" key="1">
    <citation type="journal article" date="2012" name="Adv. Virus Res.">
        <title>Genomics of Staphylococcal Twort-like Phages - Potential Therapeutics of the Post-Antibiotic Era.</title>
        <authorList>
            <person name="Lobocka M."/>
            <person name="Hejnowicz M.S."/>
            <person name="Dabrowski K."/>
            <person name="Gozdek A."/>
            <person name="Kosakowski J."/>
            <person name="Witkowska M."/>
            <person name="Ulatowska M.I."/>
            <person name="Weber-Dabrowska B."/>
            <person name="Kwiatek M."/>
            <person name="Parasion S."/>
            <person name="Gawor J."/>
            <person name="Kosowska H."/>
            <person name="Glowacka A."/>
        </authorList>
    </citation>
    <scope>NUCLEOTIDE SEQUENCE [LARGE SCALE GENOMIC DNA]</scope>
</reference>
<dbReference type="EMBL" id="JX080300">
    <property type="protein sequence ID" value="AHL83197.1"/>
    <property type="molecule type" value="Genomic_DNA"/>
</dbReference>
<dbReference type="GeneID" id="54970621"/>
<evidence type="ECO:0000256" key="1">
    <source>
        <dbReference type="SAM" id="Coils"/>
    </source>
</evidence>
<dbReference type="KEGG" id="vg:54970621"/>
<organism evidence="2 4">
    <name type="scientific">Staphylococcus phage Staph1N</name>
    <dbReference type="NCBI Taxonomy" id="1195076"/>
    <lineage>
        <taxon>Viruses</taxon>
        <taxon>Duplodnaviria</taxon>
        <taxon>Heunggongvirae</taxon>
        <taxon>Uroviricota</taxon>
        <taxon>Caudoviricetes</taxon>
        <taxon>Herelleviridae</taxon>
        <taxon>Twortvirinae</taxon>
        <taxon>Kayvirus</taxon>
        <taxon>Kayvirus G1</taxon>
    </lineage>
</organism>